<dbReference type="Gene3D" id="1.10.10.60">
    <property type="entry name" value="Homeodomain-like"/>
    <property type="match status" value="1"/>
</dbReference>
<dbReference type="EMBL" id="LR796229">
    <property type="protein sequence ID" value="CAB4128446.1"/>
    <property type="molecule type" value="Genomic_DNA"/>
</dbReference>
<proteinExistence type="predicted"/>
<reference evidence="2" key="1">
    <citation type="submission" date="2020-04" db="EMBL/GenBank/DDBJ databases">
        <authorList>
            <person name="Chiriac C."/>
            <person name="Salcher M."/>
            <person name="Ghai R."/>
            <person name="Kavagutti S V."/>
        </authorList>
    </citation>
    <scope>NUCLEOTIDE SEQUENCE</scope>
</reference>
<evidence type="ECO:0000256" key="1">
    <source>
        <dbReference type="SAM" id="MobiDB-lite"/>
    </source>
</evidence>
<protein>
    <submittedName>
        <fullName evidence="2">Uncharacterized protein</fullName>
    </submittedName>
</protein>
<evidence type="ECO:0000313" key="2">
    <source>
        <dbReference type="EMBL" id="CAB4128446.1"/>
    </source>
</evidence>
<sequence>MKSRSIGRPTKFTPEVKEKLLIAIRKGAPYELACNYARIDVSTMYNWKEKAEIDKLPDYIQFFQDLKEAEGHTALIWLDIIDKAMKEGQWTAAAWKLERRHYKHFSSHAGIIEMNEKLDKLLEKEKNENHSSEERNEERQDARQEDDGK</sequence>
<dbReference type="InterPro" id="IPR009057">
    <property type="entry name" value="Homeodomain-like_sf"/>
</dbReference>
<organism evidence="2">
    <name type="scientific">uncultured Caudovirales phage</name>
    <dbReference type="NCBI Taxonomy" id="2100421"/>
    <lineage>
        <taxon>Viruses</taxon>
        <taxon>Duplodnaviria</taxon>
        <taxon>Heunggongvirae</taxon>
        <taxon>Uroviricota</taxon>
        <taxon>Caudoviricetes</taxon>
        <taxon>Peduoviridae</taxon>
        <taxon>Maltschvirus</taxon>
        <taxon>Maltschvirus maltsch</taxon>
    </lineage>
</organism>
<accession>A0A6J5L589</accession>
<name>A0A6J5L589_9CAUD</name>
<feature type="region of interest" description="Disordered" evidence="1">
    <location>
        <begin position="122"/>
        <end position="149"/>
    </location>
</feature>
<gene>
    <name evidence="2" type="ORF">UFOVP100_33</name>
</gene>
<dbReference type="SUPFAM" id="SSF46689">
    <property type="entry name" value="Homeodomain-like"/>
    <property type="match status" value="1"/>
</dbReference>